<evidence type="ECO:0000256" key="1">
    <source>
        <dbReference type="PROSITE-ProRule" id="PRU00169"/>
    </source>
</evidence>
<feature type="domain" description="Response regulatory" evidence="2">
    <location>
        <begin position="6"/>
        <end position="126"/>
    </location>
</feature>
<dbReference type="Pfam" id="PF00072">
    <property type="entry name" value="Response_reg"/>
    <property type="match status" value="1"/>
</dbReference>
<dbReference type="PROSITE" id="PS50110">
    <property type="entry name" value="RESPONSE_REGULATORY"/>
    <property type="match status" value="1"/>
</dbReference>
<dbReference type="InterPro" id="IPR001789">
    <property type="entry name" value="Sig_transdc_resp-reg_receiver"/>
</dbReference>
<dbReference type="STRING" id="695939.SAMN00790413_03307"/>
<dbReference type="Proteomes" id="UP000192582">
    <property type="component" value="Unassembled WGS sequence"/>
</dbReference>
<dbReference type="AlphaFoldDB" id="A0A1W1UVL4"/>
<dbReference type="InterPro" id="IPR011006">
    <property type="entry name" value="CheY-like_superfamily"/>
</dbReference>
<feature type="modified residue" description="4-aspartylphosphate" evidence="1">
    <location>
        <position position="59"/>
    </location>
</feature>
<evidence type="ECO:0000313" key="4">
    <source>
        <dbReference type="Proteomes" id="UP000192582"/>
    </source>
</evidence>
<keyword evidence="1" id="KW-0597">Phosphoprotein</keyword>
<accession>A0A1W1UVL4</accession>
<keyword evidence="4" id="KW-1185">Reference proteome</keyword>
<evidence type="ECO:0000313" key="3">
    <source>
        <dbReference type="EMBL" id="SMB85208.1"/>
    </source>
</evidence>
<gene>
    <name evidence="3" type="ORF">SAMN00790413_03307</name>
</gene>
<dbReference type="EMBL" id="FWWU01000008">
    <property type="protein sequence ID" value="SMB85208.1"/>
    <property type="molecule type" value="Genomic_DNA"/>
</dbReference>
<dbReference type="OrthoDB" id="9785718at2"/>
<dbReference type="SUPFAM" id="SSF52172">
    <property type="entry name" value="CheY-like"/>
    <property type="match status" value="1"/>
</dbReference>
<organism evidence="3 4">
    <name type="scientific">Deinococcus hopiensis KR-140</name>
    <dbReference type="NCBI Taxonomy" id="695939"/>
    <lineage>
        <taxon>Bacteria</taxon>
        <taxon>Thermotogati</taxon>
        <taxon>Deinococcota</taxon>
        <taxon>Deinococci</taxon>
        <taxon>Deinococcales</taxon>
        <taxon>Deinococcaceae</taxon>
        <taxon>Deinococcus</taxon>
    </lineage>
</organism>
<dbReference type="GO" id="GO:0000160">
    <property type="term" value="P:phosphorelay signal transduction system"/>
    <property type="evidence" value="ECO:0007669"/>
    <property type="project" value="InterPro"/>
</dbReference>
<evidence type="ECO:0000259" key="2">
    <source>
        <dbReference type="PROSITE" id="PS50110"/>
    </source>
</evidence>
<proteinExistence type="predicted"/>
<dbReference type="Gene3D" id="3.40.50.2300">
    <property type="match status" value="1"/>
</dbReference>
<dbReference type="CDD" id="cd17557">
    <property type="entry name" value="REC_Rcp-like"/>
    <property type="match status" value="1"/>
</dbReference>
<dbReference type="PANTHER" id="PTHR44520">
    <property type="entry name" value="RESPONSE REGULATOR RCP1-RELATED"/>
    <property type="match status" value="1"/>
</dbReference>
<dbReference type="PANTHER" id="PTHR44520:SF2">
    <property type="entry name" value="RESPONSE REGULATOR RCP1"/>
    <property type="match status" value="1"/>
</dbReference>
<reference evidence="3 4" key="1">
    <citation type="submission" date="2017-04" db="EMBL/GenBank/DDBJ databases">
        <authorList>
            <person name="Afonso C.L."/>
            <person name="Miller P.J."/>
            <person name="Scott M.A."/>
            <person name="Spackman E."/>
            <person name="Goraichik I."/>
            <person name="Dimitrov K.M."/>
            <person name="Suarez D.L."/>
            <person name="Swayne D.E."/>
        </authorList>
    </citation>
    <scope>NUCLEOTIDE SEQUENCE [LARGE SCALE GENOMIC DNA]</scope>
    <source>
        <strain evidence="3 4">KR-140</strain>
    </source>
</reference>
<protein>
    <submittedName>
        <fullName evidence="3">CheY chemotaxis protein or a CheY-like REC (Receiver) domain</fullName>
    </submittedName>
</protein>
<sequence length="139" mass="15307">MRIPQHFFLVDDSLGDRLLAEEAFDQLCPDCTLTTVASGETALRMLRTKSVIPDVILLDINMPGMNGFELLQALKDDDDLAQIPVVMLSTSGAPGDIERAYSLQASSYLMKSPNFQAFLKQIDAFLKYWGGAQVAYAAE</sequence>
<dbReference type="SMART" id="SM00448">
    <property type="entry name" value="REC"/>
    <property type="match status" value="1"/>
</dbReference>
<dbReference type="RefSeq" id="WP_084047254.1">
    <property type="nucleotide sequence ID" value="NZ_FWWU01000008.1"/>
</dbReference>
<dbReference type="InterPro" id="IPR052893">
    <property type="entry name" value="TCS_response_regulator"/>
</dbReference>
<name>A0A1W1UVL4_9DEIO</name>